<feature type="region of interest" description="Disordered" evidence="5">
    <location>
        <begin position="779"/>
        <end position="812"/>
    </location>
</feature>
<evidence type="ECO:0000259" key="7">
    <source>
        <dbReference type="SMART" id="SM01072"/>
    </source>
</evidence>
<dbReference type="Pfam" id="PF02933">
    <property type="entry name" value="CDC48_2"/>
    <property type="match status" value="1"/>
</dbReference>
<feature type="compositionally biased region" description="Low complexity" evidence="5">
    <location>
        <begin position="779"/>
        <end position="803"/>
    </location>
</feature>
<feature type="domain" description="CDC48" evidence="7">
    <location>
        <begin position="127"/>
        <end position="193"/>
    </location>
</feature>
<feature type="region of interest" description="Disordered" evidence="5">
    <location>
        <begin position="708"/>
        <end position="736"/>
    </location>
</feature>
<dbReference type="GO" id="GO:0005524">
    <property type="term" value="F:ATP binding"/>
    <property type="evidence" value="ECO:0007669"/>
    <property type="project" value="UniProtKB-KW"/>
</dbReference>
<feature type="compositionally biased region" description="Basic and acidic residues" evidence="5">
    <location>
        <begin position="708"/>
        <end position="724"/>
    </location>
</feature>
<dbReference type="PROSITE" id="PS00674">
    <property type="entry name" value="AAA"/>
    <property type="match status" value="2"/>
</dbReference>
<dbReference type="FunFam" id="3.10.330.10:FF:000001">
    <property type="entry name" value="Cell division control 48"/>
    <property type="match status" value="1"/>
</dbReference>
<dbReference type="Pfam" id="PF17862">
    <property type="entry name" value="AAA_lid_3"/>
    <property type="match status" value="2"/>
</dbReference>
<evidence type="ECO:0008006" key="11">
    <source>
        <dbReference type="Google" id="ProtNLM"/>
    </source>
</evidence>
<dbReference type="GO" id="GO:0071630">
    <property type="term" value="P:nuclear protein quality control by the ubiquitin-proteasome system"/>
    <property type="evidence" value="ECO:0007669"/>
    <property type="project" value="UniProtKB-ARBA"/>
</dbReference>
<dbReference type="Gene3D" id="1.10.8.60">
    <property type="match status" value="1"/>
</dbReference>
<dbReference type="STRING" id="436907.A7TLC2"/>
<dbReference type="OrthoDB" id="27435at2759"/>
<dbReference type="HOGENOM" id="CLU_000688_12_3_1"/>
<dbReference type="PANTHER" id="PTHR23077:SF171">
    <property type="entry name" value="NUCLEAR VALOSIN-CONTAINING PROTEIN-LIKE"/>
    <property type="match status" value="1"/>
</dbReference>
<dbReference type="InterPro" id="IPR003960">
    <property type="entry name" value="ATPase_AAA_CS"/>
</dbReference>
<dbReference type="GO" id="GO:0097352">
    <property type="term" value="P:autophagosome maturation"/>
    <property type="evidence" value="ECO:0007669"/>
    <property type="project" value="TreeGrafter"/>
</dbReference>
<dbReference type="InterPro" id="IPR027417">
    <property type="entry name" value="P-loop_NTPase"/>
</dbReference>
<dbReference type="EMBL" id="DS480414">
    <property type="protein sequence ID" value="EDO16903.1"/>
    <property type="molecule type" value="Genomic_DNA"/>
</dbReference>
<dbReference type="InterPro" id="IPR041569">
    <property type="entry name" value="AAA_lid_3"/>
</dbReference>
<dbReference type="Gene3D" id="2.40.40.20">
    <property type="match status" value="1"/>
</dbReference>
<dbReference type="Gene3D" id="6.10.20.150">
    <property type="match status" value="1"/>
</dbReference>
<dbReference type="GO" id="GO:0031593">
    <property type="term" value="F:polyubiquitin modification-dependent protein binding"/>
    <property type="evidence" value="ECO:0007669"/>
    <property type="project" value="TreeGrafter"/>
</dbReference>
<dbReference type="InterPro" id="IPR050168">
    <property type="entry name" value="AAA_ATPase_domain"/>
</dbReference>
<dbReference type="SUPFAM" id="SSF54585">
    <property type="entry name" value="Cdc48 domain 2-like"/>
    <property type="match status" value="1"/>
</dbReference>
<keyword evidence="10" id="KW-1185">Reference proteome</keyword>
<dbReference type="CDD" id="cd19528">
    <property type="entry name" value="RecA-like_CDC48_r2-like"/>
    <property type="match status" value="1"/>
</dbReference>
<organism evidence="10">
    <name type="scientific">Vanderwaltozyma polyspora (strain ATCC 22028 / DSM 70294 / BCRC 21397 / CBS 2163 / NBRC 10782 / NRRL Y-8283 / UCD 57-17)</name>
    <name type="common">Kluyveromyces polysporus</name>
    <dbReference type="NCBI Taxonomy" id="436907"/>
    <lineage>
        <taxon>Eukaryota</taxon>
        <taxon>Fungi</taxon>
        <taxon>Dikarya</taxon>
        <taxon>Ascomycota</taxon>
        <taxon>Saccharomycotina</taxon>
        <taxon>Saccharomycetes</taxon>
        <taxon>Saccharomycetales</taxon>
        <taxon>Saccharomycetaceae</taxon>
        <taxon>Vanderwaltozyma</taxon>
    </lineage>
</organism>
<protein>
    <recommendedName>
        <fullName evidence="11">Cell division control protein 48</fullName>
    </recommendedName>
</protein>
<feature type="domain" description="CDC48 N-terminal subdomain" evidence="8">
    <location>
        <begin position="27"/>
        <end position="110"/>
    </location>
</feature>
<dbReference type="PANTHER" id="PTHR23077">
    <property type="entry name" value="AAA-FAMILY ATPASE"/>
    <property type="match status" value="1"/>
</dbReference>
<dbReference type="Gene3D" id="3.40.50.300">
    <property type="entry name" value="P-loop containing nucleotide triphosphate hydrolases"/>
    <property type="match status" value="2"/>
</dbReference>
<dbReference type="FunFam" id="3.40.50.300:FF:000018">
    <property type="entry name" value="Cell division control 48"/>
    <property type="match status" value="1"/>
</dbReference>
<dbReference type="Proteomes" id="UP000000267">
    <property type="component" value="Unassembled WGS sequence"/>
</dbReference>
<comment type="similarity">
    <text evidence="1">Belongs to the AAA ATPase family.</text>
</comment>
<dbReference type="AlphaFoldDB" id="A7TLC2"/>
<dbReference type="FunFam" id="1.10.8.60:FF:000004">
    <property type="entry name" value="Cell division control 48"/>
    <property type="match status" value="1"/>
</dbReference>
<dbReference type="GO" id="GO:0030970">
    <property type="term" value="P:retrograde protein transport, ER to cytosol"/>
    <property type="evidence" value="ECO:0007669"/>
    <property type="project" value="TreeGrafter"/>
</dbReference>
<gene>
    <name evidence="9" type="ORF">Kpol_1020p9</name>
</gene>
<evidence type="ECO:0000256" key="2">
    <source>
        <dbReference type="ARBA" id="ARBA00022737"/>
    </source>
</evidence>
<keyword evidence="3" id="KW-0547">Nucleotide-binding</keyword>
<dbReference type="OMA" id="WINPPDF"/>
<evidence type="ECO:0000313" key="9">
    <source>
        <dbReference type="EMBL" id="EDO16903.1"/>
    </source>
</evidence>
<name>A7TLC2_VANPO</name>
<evidence type="ECO:0000256" key="5">
    <source>
        <dbReference type="SAM" id="MobiDB-lite"/>
    </source>
</evidence>
<dbReference type="InterPro" id="IPR005938">
    <property type="entry name" value="AAA_ATPase_CDC48"/>
</dbReference>
<evidence type="ECO:0000256" key="4">
    <source>
        <dbReference type="ARBA" id="ARBA00022840"/>
    </source>
</evidence>
<proteinExistence type="inferred from homology"/>
<reference evidence="9 10" key="1">
    <citation type="journal article" date="2007" name="Proc. Natl. Acad. Sci. U.S.A.">
        <title>Independent sorting-out of thousands of duplicated gene pairs in two yeast species descended from a whole-genome duplication.</title>
        <authorList>
            <person name="Scannell D.R."/>
            <person name="Frank A.C."/>
            <person name="Conant G.C."/>
            <person name="Byrne K.P."/>
            <person name="Woolfit M."/>
            <person name="Wolfe K.H."/>
        </authorList>
    </citation>
    <scope>NUCLEOTIDE SEQUENCE [LARGE SCALE GENOMIC DNA]</scope>
    <source>
        <strain evidence="10">ATCC 22028 / DSM 70294 / BCRC 21397 / CBS 2163 / NBRC 10782 / NRRL Y-8283 / UCD 57-17</strain>
    </source>
</reference>
<dbReference type="FunFam" id="2.40.40.20:FF:000003">
    <property type="entry name" value="Transitional endoplasmic reticulum ATPase"/>
    <property type="match status" value="1"/>
</dbReference>
<keyword evidence="4" id="KW-0067">ATP-binding</keyword>
<feature type="domain" description="AAA+ ATPase" evidence="6">
    <location>
        <begin position="512"/>
        <end position="648"/>
    </location>
</feature>
<dbReference type="SMART" id="SM01072">
    <property type="entry name" value="CDC48_2"/>
    <property type="match status" value="1"/>
</dbReference>
<evidence type="ECO:0000259" key="8">
    <source>
        <dbReference type="SMART" id="SM01073"/>
    </source>
</evidence>
<keyword evidence="2" id="KW-0677">Repeat</keyword>
<dbReference type="InterPro" id="IPR004201">
    <property type="entry name" value="Cdc48_dom2"/>
</dbReference>
<dbReference type="InterPro" id="IPR003959">
    <property type="entry name" value="ATPase_AAA_core"/>
</dbReference>
<dbReference type="SMART" id="SM01073">
    <property type="entry name" value="CDC48_N"/>
    <property type="match status" value="1"/>
</dbReference>
<evidence type="ECO:0000313" key="10">
    <source>
        <dbReference type="Proteomes" id="UP000000267"/>
    </source>
</evidence>
<feature type="domain" description="AAA+ ATPase" evidence="6">
    <location>
        <begin position="239"/>
        <end position="375"/>
    </location>
</feature>
<dbReference type="GO" id="GO:0051228">
    <property type="term" value="P:mitotic spindle disassembly"/>
    <property type="evidence" value="ECO:0007669"/>
    <property type="project" value="TreeGrafter"/>
</dbReference>
<dbReference type="InterPro" id="IPR003338">
    <property type="entry name" value="CDC4_N-term_subdom"/>
</dbReference>
<dbReference type="Pfam" id="PF02359">
    <property type="entry name" value="CDC48_N"/>
    <property type="match status" value="1"/>
</dbReference>
<dbReference type="GO" id="GO:0016887">
    <property type="term" value="F:ATP hydrolysis activity"/>
    <property type="evidence" value="ECO:0007669"/>
    <property type="project" value="InterPro"/>
</dbReference>
<dbReference type="GO" id="GO:0005634">
    <property type="term" value="C:nucleus"/>
    <property type="evidence" value="ECO:0007669"/>
    <property type="project" value="TreeGrafter"/>
</dbReference>
<sequence length="812" mass="89772">MASGAERHEEENSTATAILRSKKKPNSLLVDDAVNDDNSVIAINSNTMDKLELFRGDTVLVKGKKRRDTVLIVLIDDDLEDGACRVNRVVRNNLRIRLGDLVTIHPCPDIKYASRISVLPIADTIEGITGNLFDVFLKPYFVEAYRPVRKGDHFVVRGGMRQVEFKVVDVEPDEYAVVAQDTIIHWEGEPINREDEENNLNDVGYDDIGGCRKQMAQIREMVELPLRHPQLFKTIGIKPPRGVLMYGPPGTGKTLMARAVANETGAFFFLINGPEVMSKMAGESESNLRKAFEEAEKNAPAIIFIDEIDSIAPKRDKTNGEVERRVVSQLLTLMDGMKARSNVVVIAATNRPNSIDPALRRFGRFDREVDIGIPDATGRLEVLRIHTKNMKLADDVDLESIAAETHGFVGADIASLCSEAAMQQIREKMELIDLDEDEIDAEVLDSLGVTMDNFRFALGNSNPSALRETVVENVNVTWDDIGGLDEIKNELKETVEYPVLHPDQYTKFGLSPSKGVLFYGPPGTGKTLLAKAVATEVSANFISVKGPELLSMWYGESESNIRDIFDKARAAAPTVVFLDELDSIAKARGNSQDNVGDRVVNQLLTEMDGMNAKKNVFVIGATNRPDQIDPAILRPGRLDQLIYVPLPDETARLSILKAQLRKSPLEPGLDLNAIAKSTQGFSGADLSYIAQRAAKFAIKDSIQANIERESEKVKSEDVEMSDVKEENEEEQPDPVPYITREHFAEAMKTAKRSVSDAELRRYEAYSQQVKASRGQFSNFSFDDNAAATNDNNNASGASFGSGAAEEDDDLYN</sequence>
<dbReference type="InParanoid" id="A7TLC2"/>
<dbReference type="InterPro" id="IPR029067">
    <property type="entry name" value="CDC48_domain_2-like_sf"/>
</dbReference>
<evidence type="ECO:0000256" key="3">
    <source>
        <dbReference type="ARBA" id="ARBA00022741"/>
    </source>
</evidence>
<dbReference type="Pfam" id="PF00004">
    <property type="entry name" value="AAA"/>
    <property type="match status" value="2"/>
</dbReference>
<dbReference type="GO" id="GO:0005741">
    <property type="term" value="C:mitochondrial outer membrane"/>
    <property type="evidence" value="ECO:0007669"/>
    <property type="project" value="UniProtKB-ARBA"/>
</dbReference>
<dbReference type="GO" id="GO:0005829">
    <property type="term" value="C:cytosol"/>
    <property type="evidence" value="ECO:0007669"/>
    <property type="project" value="TreeGrafter"/>
</dbReference>
<dbReference type="RefSeq" id="XP_001644761.1">
    <property type="nucleotide sequence ID" value="XM_001644711.1"/>
</dbReference>
<dbReference type="Gene3D" id="3.10.330.10">
    <property type="match status" value="1"/>
</dbReference>
<dbReference type="InterPro" id="IPR009010">
    <property type="entry name" value="Asp_de-COase-like_dom_sf"/>
</dbReference>
<dbReference type="GO" id="GO:0034098">
    <property type="term" value="C:VCP-NPL4-UFD1 AAA ATPase complex"/>
    <property type="evidence" value="ECO:0007669"/>
    <property type="project" value="TreeGrafter"/>
</dbReference>
<accession>A7TLC2</accession>
<dbReference type="InterPro" id="IPR003593">
    <property type="entry name" value="AAA+_ATPase"/>
</dbReference>
<dbReference type="SMART" id="SM00382">
    <property type="entry name" value="AAA"/>
    <property type="match status" value="2"/>
</dbReference>
<dbReference type="SUPFAM" id="SSF50692">
    <property type="entry name" value="ADC-like"/>
    <property type="match status" value="1"/>
</dbReference>
<dbReference type="KEGG" id="vpo:Kpol_1020p9"/>
<dbReference type="FunFam" id="3.40.50.300:FF:000012">
    <property type="entry name" value="Transitional endoplasmic reticulum ATPase"/>
    <property type="match status" value="1"/>
</dbReference>
<dbReference type="eggNOG" id="KOG0730">
    <property type="taxonomic scope" value="Eukaryota"/>
</dbReference>
<dbReference type="NCBIfam" id="TIGR01243">
    <property type="entry name" value="CDC48"/>
    <property type="match status" value="1"/>
</dbReference>
<evidence type="ECO:0000259" key="6">
    <source>
        <dbReference type="SMART" id="SM00382"/>
    </source>
</evidence>
<evidence type="ECO:0000256" key="1">
    <source>
        <dbReference type="ARBA" id="ARBA00006914"/>
    </source>
</evidence>
<dbReference type="SUPFAM" id="SSF52540">
    <property type="entry name" value="P-loop containing nucleoside triphosphate hydrolases"/>
    <property type="match status" value="2"/>
</dbReference>
<dbReference type="CDD" id="cd19519">
    <property type="entry name" value="RecA-like_CDC48_r1-like"/>
    <property type="match status" value="1"/>
</dbReference>
<dbReference type="GeneID" id="5545089"/>